<name>A0A0C3A7J9_9AGAM</name>
<evidence type="ECO:0000313" key="3">
    <source>
        <dbReference type="EMBL" id="KIM69663.1"/>
    </source>
</evidence>
<dbReference type="PANTHER" id="PTHR24410:SF23">
    <property type="entry name" value="BTB DOMAIN-CONTAINING PROTEIN-RELATED"/>
    <property type="match status" value="1"/>
</dbReference>
<dbReference type="Proteomes" id="UP000053989">
    <property type="component" value="Unassembled WGS sequence"/>
</dbReference>
<gene>
    <name evidence="3" type="ORF">SCLCIDRAFT_1208156</name>
</gene>
<feature type="region of interest" description="Disordered" evidence="1">
    <location>
        <begin position="1"/>
        <end position="54"/>
    </location>
</feature>
<feature type="compositionally biased region" description="Polar residues" evidence="1">
    <location>
        <begin position="14"/>
        <end position="29"/>
    </location>
</feature>
<dbReference type="SUPFAM" id="SSF54695">
    <property type="entry name" value="POZ domain"/>
    <property type="match status" value="2"/>
</dbReference>
<dbReference type="Gene3D" id="3.30.710.10">
    <property type="entry name" value="Potassium Channel Kv1.1, Chain A"/>
    <property type="match status" value="2"/>
</dbReference>
<dbReference type="STRING" id="1036808.A0A0C3A7J9"/>
<dbReference type="PROSITE" id="PS50097">
    <property type="entry name" value="BTB"/>
    <property type="match status" value="1"/>
</dbReference>
<feature type="domain" description="BTB" evidence="2">
    <location>
        <begin position="83"/>
        <end position="118"/>
    </location>
</feature>
<accession>A0A0C3A7J9</accession>
<dbReference type="HOGENOM" id="CLU_027164_0_0_1"/>
<feature type="compositionally biased region" description="Low complexity" evidence="1">
    <location>
        <begin position="174"/>
        <end position="188"/>
    </location>
</feature>
<sequence length="514" mass="56573">MTTNPSYLLIARNSRGQSNPSASLSSPTETHAAASGIFRSSGSPPWTHQEYEPEDPVTDLNLNDSDKAIEIDETFTRSGTFLGTVKIIVESTTFWAHREVLYFASPFFQAALSGSWRETGRPPSMSSSVITISHGRDQFRGSLAPTAPSDHDQQDSVSSDTASDSSSPVEVEHPAGSGSEASTSGASESEPEEDGDAGNNVGERRASLPKLRGPTEGSPCNSKGKGKATDPRTRGSQGPRAMVKKRRKKQEQDAVIVLQEERANIFHDFLKYVYPHLQCNIAWNNVEGLLNLAHKLCVPTLQQDCLSFLLTHAAGKPIKAMYIAELFEEEELYRESSRFVLDNPGGWSEEELGTLSQETLLKLEKRRNWFLERVLKLGLTPLAKEYQCCATCPDPANCARLLEEKWKQAYNAVFRFGPCQPSMVYRYLRNLEGVSPPLSLTHLACQATAKAFTATLFDRMFSIRSDAAVATLSGSGGRVAAVAATASSPRRHFLYCTLKPEKSAPRTRRSRELF</sequence>
<evidence type="ECO:0000313" key="4">
    <source>
        <dbReference type="Proteomes" id="UP000053989"/>
    </source>
</evidence>
<evidence type="ECO:0000256" key="1">
    <source>
        <dbReference type="SAM" id="MobiDB-lite"/>
    </source>
</evidence>
<dbReference type="InterPro" id="IPR011333">
    <property type="entry name" value="SKP1/BTB/POZ_sf"/>
</dbReference>
<feature type="compositionally biased region" description="Low complexity" evidence="1">
    <location>
        <begin position="155"/>
        <end position="167"/>
    </location>
</feature>
<dbReference type="SMART" id="SM00225">
    <property type="entry name" value="BTB"/>
    <property type="match status" value="1"/>
</dbReference>
<organism evidence="3 4">
    <name type="scientific">Scleroderma citrinum Foug A</name>
    <dbReference type="NCBI Taxonomy" id="1036808"/>
    <lineage>
        <taxon>Eukaryota</taxon>
        <taxon>Fungi</taxon>
        <taxon>Dikarya</taxon>
        <taxon>Basidiomycota</taxon>
        <taxon>Agaricomycotina</taxon>
        <taxon>Agaricomycetes</taxon>
        <taxon>Agaricomycetidae</taxon>
        <taxon>Boletales</taxon>
        <taxon>Sclerodermatineae</taxon>
        <taxon>Sclerodermataceae</taxon>
        <taxon>Scleroderma</taxon>
    </lineage>
</organism>
<dbReference type="InterPro" id="IPR000210">
    <property type="entry name" value="BTB/POZ_dom"/>
</dbReference>
<dbReference type="Pfam" id="PF00651">
    <property type="entry name" value="BTB"/>
    <property type="match status" value="1"/>
</dbReference>
<protein>
    <recommendedName>
        <fullName evidence="2">BTB domain-containing protein</fullName>
    </recommendedName>
</protein>
<reference evidence="3 4" key="1">
    <citation type="submission" date="2014-04" db="EMBL/GenBank/DDBJ databases">
        <authorList>
            <consortium name="DOE Joint Genome Institute"/>
            <person name="Kuo A."/>
            <person name="Kohler A."/>
            <person name="Nagy L.G."/>
            <person name="Floudas D."/>
            <person name="Copeland A."/>
            <person name="Barry K.W."/>
            <person name="Cichocki N."/>
            <person name="Veneault-Fourrey C."/>
            <person name="LaButti K."/>
            <person name="Lindquist E.A."/>
            <person name="Lipzen A."/>
            <person name="Lundell T."/>
            <person name="Morin E."/>
            <person name="Murat C."/>
            <person name="Sun H."/>
            <person name="Tunlid A."/>
            <person name="Henrissat B."/>
            <person name="Grigoriev I.V."/>
            <person name="Hibbett D.S."/>
            <person name="Martin F."/>
            <person name="Nordberg H.P."/>
            <person name="Cantor M.N."/>
            <person name="Hua S.X."/>
        </authorList>
    </citation>
    <scope>NUCLEOTIDE SEQUENCE [LARGE SCALE GENOMIC DNA]</scope>
    <source>
        <strain evidence="3 4">Foug A</strain>
    </source>
</reference>
<feature type="region of interest" description="Disordered" evidence="1">
    <location>
        <begin position="139"/>
        <end position="251"/>
    </location>
</feature>
<proteinExistence type="predicted"/>
<dbReference type="InterPro" id="IPR051481">
    <property type="entry name" value="BTB-POZ/Galectin-3-binding"/>
</dbReference>
<reference evidence="4" key="2">
    <citation type="submission" date="2015-01" db="EMBL/GenBank/DDBJ databases">
        <title>Evolutionary Origins and Diversification of the Mycorrhizal Mutualists.</title>
        <authorList>
            <consortium name="DOE Joint Genome Institute"/>
            <consortium name="Mycorrhizal Genomics Consortium"/>
            <person name="Kohler A."/>
            <person name="Kuo A."/>
            <person name="Nagy L.G."/>
            <person name="Floudas D."/>
            <person name="Copeland A."/>
            <person name="Barry K.W."/>
            <person name="Cichocki N."/>
            <person name="Veneault-Fourrey C."/>
            <person name="LaButti K."/>
            <person name="Lindquist E.A."/>
            <person name="Lipzen A."/>
            <person name="Lundell T."/>
            <person name="Morin E."/>
            <person name="Murat C."/>
            <person name="Riley R."/>
            <person name="Ohm R."/>
            <person name="Sun H."/>
            <person name="Tunlid A."/>
            <person name="Henrissat B."/>
            <person name="Grigoriev I.V."/>
            <person name="Hibbett D.S."/>
            <person name="Martin F."/>
        </authorList>
    </citation>
    <scope>NUCLEOTIDE SEQUENCE [LARGE SCALE GENOMIC DNA]</scope>
    <source>
        <strain evidence="4">Foug A</strain>
    </source>
</reference>
<dbReference type="AlphaFoldDB" id="A0A0C3A7J9"/>
<evidence type="ECO:0000259" key="2">
    <source>
        <dbReference type="PROSITE" id="PS50097"/>
    </source>
</evidence>
<dbReference type="OrthoDB" id="2524557at2759"/>
<dbReference type="InParanoid" id="A0A0C3A7J9"/>
<dbReference type="EMBL" id="KN822006">
    <property type="protein sequence ID" value="KIM69663.1"/>
    <property type="molecule type" value="Genomic_DNA"/>
</dbReference>
<keyword evidence="4" id="KW-1185">Reference proteome</keyword>
<dbReference type="PANTHER" id="PTHR24410">
    <property type="entry name" value="HL07962P-RELATED"/>
    <property type="match status" value="1"/>
</dbReference>